<dbReference type="RefSeq" id="XP_007604403.1">
    <property type="nucleotide sequence ID" value="XM_007604341.1"/>
</dbReference>
<accession>L2GMS2</accession>
<dbReference type="VEuPathDB" id="MicrosporidiaDB:VICG_00956"/>
<evidence type="ECO:0000313" key="2">
    <source>
        <dbReference type="EMBL" id="ELA41939.1"/>
    </source>
</evidence>
<dbReference type="AlphaFoldDB" id="L2GMS2"/>
<proteinExistence type="predicted"/>
<sequence length="305" mass="34701">MEENNDIKEDNKSKHRPLFNFIEDLDEEYELVLPPECEIRGANAHYVLDHGRCTDTITNCNDFVCDHSINVSAASVLDNAECAIVDASCGETGNEMQPDHAEEDRKNRRVSFDTSRNQYFTVERHCKDNENALFETDDEFQATEFEINLDTFKEQDREVYYSKIAHERPSPSNGDSINNEKKTIELLEQIESRIQNDMKSSDANSNPNDNDKNGHTVDNSTTGSTIHTVMSDSLDSLSEFTSKISYSKDRLAQIYASKDEDRSLLKITFSEPASEPESGDQKVIIESIPRISNNPFIMKDRMSKS</sequence>
<dbReference type="Proteomes" id="UP000011082">
    <property type="component" value="Unassembled WGS sequence"/>
</dbReference>
<evidence type="ECO:0000256" key="1">
    <source>
        <dbReference type="SAM" id="MobiDB-lite"/>
    </source>
</evidence>
<feature type="compositionally biased region" description="Basic and acidic residues" evidence="1">
    <location>
        <begin position="97"/>
        <end position="106"/>
    </location>
</feature>
<dbReference type="HOGENOM" id="CLU_912775_0_0_1"/>
<dbReference type="GeneID" id="19881668"/>
<name>L2GMS2_VITCO</name>
<gene>
    <name evidence="2" type="ORF">VICG_00956</name>
</gene>
<reference evidence="3" key="1">
    <citation type="submission" date="2011-05" db="EMBL/GenBank/DDBJ databases">
        <title>The genome sequence of Vittaforma corneae strain ATCC 50505.</title>
        <authorList>
            <consortium name="The Broad Institute Genome Sequencing Platform"/>
            <person name="Cuomo C."/>
            <person name="Didier E."/>
            <person name="Bowers L."/>
            <person name="Young S.K."/>
            <person name="Zeng Q."/>
            <person name="Gargeya S."/>
            <person name="Fitzgerald M."/>
            <person name="Haas B."/>
            <person name="Abouelleil A."/>
            <person name="Alvarado L."/>
            <person name="Arachchi H.M."/>
            <person name="Berlin A."/>
            <person name="Chapman S.B."/>
            <person name="Gearin G."/>
            <person name="Goldberg J."/>
            <person name="Griggs A."/>
            <person name="Gujja S."/>
            <person name="Hansen M."/>
            <person name="Heiman D."/>
            <person name="Howarth C."/>
            <person name="Larimer J."/>
            <person name="Lui A."/>
            <person name="MacDonald P.J.P."/>
            <person name="McCowen C."/>
            <person name="Montmayeur A."/>
            <person name="Murphy C."/>
            <person name="Neiman D."/>
            <person name="Pearson M."/>
            <person name="Priest M."/>
            <person name="Roberts A."/>
            <person name="Saif S."/>
            <person name="Shea T."/>
            <person name="Sisk P."/>
            <person name="Stolte C."/>
            <person name="Sykes S."/>
            <person name="Wortman J."/>
            <person name="Nusbaum C."/>
            <person name="Birren B."/>
        </authorList>
    </citation>
    <scope>NUCLEOTIDE SEQUENCE [LARGE SCALE GENOMIC DNA]</scope>
    <source>
        <strain evidence="3">ATCC 50505</strain>
    </source>
</reference>
<dbReference type="InParanoid" id="L2GMS2"/>
<dbReference type="EMBL" id="JH370136">
    <property type="protein sequence ID" value="ELA41939.1"/>
    <property type="molecule type" value="Genomic_DNA"/>
</dbReference>
<keyword evidence="3" id="KW-1185">Reference proteome</keyword>
<evidence type="ECO:0000313" key="3">
    <source>
        <dbReference type="Proteomes" id="UP000011082"/>
    </source>
</evidence>
<organism evidence="2 3">
    <name type="scientific">Vittaforma corneae (strain ATCC 50505)</name>
    <name type="common">Microsporidian parasite</name>
    <name type="synonym">Nosema corneum</name>
    <dbReference type="NCBI Taxonomy" id="993615"/>
    <lineage>
        <taxon>Eukaryota</taxon>
        <taxon>Fungi</taxon>
        <taxon>Fungi incertae sedis</taxon>
        <taxon>Microsporidia</taxon>
        <taxon>Nosematidae</taxon>
        <taxon>Vittaforma</taxon>
    </lineage>
</organism>
<feature type="region of interest" description="Disordered" evidence="1">
    <location>
        <begin position="197"/>
        <end position="224"/>
    </location>
</feature>
<feature type="region of interest" description="Disordered" evidence="1">
    <location>
        <begin position="93"/>
        <end position="112"/>
    </location>
</feature>
<protein>
    <submittedName>
        <fullName evidence="2">Uncharacterized protein</fullName>
    </submittedName>
</protein>